<dbReference type="Proteomes" id="UP000193778">
    <property type="component" value="Unassembled WGS sequence"/>
</dbReference>
<gene>
    <name evidence="2" type="ORF">RUM8411_04464</name>
</gene>
<dbReference type="SUPFAM" id="SSF51556">
    <property type="entry name" value="Metallo-dependent hydrolases"/>
    <property type="match status" value="1"/>
</dbReference>
<proteinExistence type="predicted"/>
<dbReference type="InterPro" id="IPR006680">
    <property type="entry name" value="Amidohydro-rel"/>
</dbReference>
<dbReference type="EMBL" id="FWFP01000020">
    <property type="protein sequence ID" value="SLN76697.1"/>
    <property type="molecule type" value="Genomic_DNA"/>
</dbReference>
<evidence type="ECO:0000313" key="3">
    <source>
        <dbReference type="Proteomes" id="UP000193778"/>
    </source>
</evidence>
<feature type="domain" description="Amidohydrolase-related" evidence="1">
    <location>
        <begin position="342"/>
        <end position="575"/>
    </location>
</feature>
<dbReference type="GO" id="GO:0016787">
    <property type="term" value="F:hydrolase activity"/>
    <property type="evidence" value="ECO:0007669"/>
    <property type="project" value="UniProtKB-KW"/>
</dbReference>
<sequence>MPTRRGVLVGGLAATALPGCYGQGEDRNISPDGLPSVPVDIHNHVFNATDVPIPGFVEQVLLRDPETPVPGGLSVARSLVGLVVDIILAARGTPTASEELIEIADLQRLPVRDGGDLLIQDRRFVEAGLVELENRVDTAGRVRQGAVSADGKLPPATGDEVLFSLLAAESEVPVNPVGLAGNIRNSDRAGDQARQIADAIYADEAFQDDLSFKSLSERRNPDQSLIQTLMWAGLLTRSRVDILGELIRLYAHQTAQADTNDSLGSNGIKVFSPSLVDFTYWLRAGQDRDVDRSGRDVTDQINLLSRMALLERGALILPFAPFCPLRAAYYRKNGNSNWLQTIQKSIESQGFAGIKLYPPMGFLPLGNAKFDEPGARKPRALQELGVTGQEIDNELRALYDWCAAEDVPIKTHGNNSLGADACTGQNASAANWKPVLETPAWSDLRLNIAHFGGFDEERFPTAPGCPSQTQAYEWQAAELIAKYDNVYVDLGYWTDVTGSNRDQSQEIIDLLDNLLNQRENLKTRLMYGSDWTMLGRENQHASYYNDVRKALQASALEKPDQISILGSNAIRYLGLDRRGKQFRRLTGFFEDAPQYNTIITLIRPSSNLLAFGRDALGQR</sequence>
<dbReference type="Pfam" id="PF04909">
    <property type="entry name" value="Amidohydro_2"/>
    <property type="match status" value="1"/>
</dbReference>
<evidence type="ECO:0000313" key="2">
    <source>
        <dbReference type="EMBL" id="SLN76697.1"/>
    </source>
</evidence>
<dbReference type="Gene3D" id="3.20.20.140">
    <property type="entry name" value="Metal-dependent hydrolases"/>
    <property type="match status" value="1"/>
</dbReference>
<protein>
    <submittedName>
        <fullName evidence="2">Amidohydrolase</fullName>
    </submittedName>
</protein>
<accession>A0A1X7ADR3</accession>
<keyword evidence="2" id="KW-0378">Hydrolase</keyword>
<dbReference type="InterPro" id="IPR032466">
    <property type="entry name" value="Metal_Hydrolase"/>
</dbReference>
<keyword evidence="3" id="KW-1185">Reference proteome</keyword>
<dbReference type="AlphaFoldDB" id="A0A1X7ADR3"/>
<reference evidence="3" key="1">
    <citation type="submission" date="2017-03" db="EMBL/GenBank/DDBJ databases">
        <authorList>
            <person name="Rodrigo-Torres L."/>
            <person name="Arahal R.D."/>
            <person name="Lucena T."/>
        </authorList>
    </citation>
    <scope>NUCLEOTIDE SEQUENCE [LARGE SCALE GENOMIC DNA]</scope>
    <source>
        <strain evidence="3">CECT 8411</strain>
    </source>
</reference>
<organism evidence="2 3">
    <name type="scientific">Ruegeria meonggei</name>
    <dbReference type="NCBI Taxonomy" id="1446476"/>
    <lineage>
        <taxon>Bacteria</taxon>
        <taxon>Pseudomonadati</taxon>
        <taxon>Pseudomonadota</taxon>
        <taxon>Alphaproteobacteria</taxon>
        <taxon>Rhodobacterales</taxon>
        <taxon>Roseobacteraceae</taxon>
        <taxon>Ruegeria</taxon>
    </lineage>
</organism>
<name>A0A1X7ADR3_9RHOB</name>
<evidence type="ECO:0000259" key="1">
    <source>
        <dbReference type="Pfam" id="PF04909"/>
    </source>
</evidence>